<protein>
    <submittedName>
        <fullName evidence="4">Uridine phosphorylase 2</fullName>
    </submittedName>
</protein>
<dbReference type="CDD" id="cd17763">
    <property type="entry name" value="UP_hUPP-like"/>
    <property type="match status" value="1"/>
</dbReference>
<evidence type="ECO:0000256" key="2">
    <source>
        <dbReference type="PIRSR" id="PIRSR610059-50"/>
    </source>
</evidence>
<evidence type="ECO:0000256" key="1">
    <source>
        <dbReference type="ARBA" id="ARBA00010456"/>
    </source>
</evidence>
<dbReference type="PANTHER" id="PTHR43691">
    <property type="entry name" value="URIDINE PHOSPHORYLASE"/>
    <property type="match status" value="1"/>
</dbReference>
<dbReference type="PANTHER" id="PTHR43691:SF11">
    <property type="entry name" value="FI09636P-RELATED"/>
    <property type="match status" value="1"/>
</dbReference>
<feature type="binding site" evidence="2">
    <location>
        <position position="92"/>
    </location>
    <ligand>
        <name>phosphate</name>
        <dbReference type="ChEBI" id="CHEBI:43474"/>
    </ligand>
</feature>
<evidence type="ECO:0000313" key="5">
    <source>
        <dbReference type="Proteomes" id="UP001174909"/>
    </source>
</evidence>
<dbReference type="Proteomes" id="UP001174909">
    <property type="component" value="Unassembled WGS sequence"/>
</dbReference>
<dbReference type="AlphaFoldDB" id="A0AA35T4B3"/>
<dbReference type="NCBIfam" id="TIGR01719">
    <property type="entry name" value="euk_UDPppase"/>
    <property type="match status" value="1"/>
</dbReference>
<proteinExistence type="inferred from homology"/>
<comment type="caution">
    <text evidence="4">The sequence shown here is derived from an EMBL/GenBank/DDBJ whole genome shotgun (WGS) entry which is preliminary data.</text>
</comment>
<dbReference type="SUPFAM" id="SSF53167">
    <property type="entry name" value="Purine and uridine phosphorylases"/>
    <property type="match status" value="1"/>
</dbReference>
<evidence type="ECO:0000259" key="3">
    <source>
        <dbReference type="Pfam" id="PF01048"/>
    </source>
</evidence>
<organism evidence="4 5">
    <name type="scientific">Geodia barretti</name>
    <name type="common">Barrett's horny sponge</name>
    <dbReference type="NCBI Taxonomy" id="519541"/>
    <lineage>
        <taxon>Eukaryota</taxon>
        <taxon>Metazoa</taxon>
        <taxon>Porifera</taxon>
        <taxon>Demospongiae</taxon>
        <taxon>Heteroscleromorpha</taxon>
        <taxon>Tetractinellida</taxon>
        <taxon>Astrophorina</taxon>
        <taxon>Geodiidae</taxon>
        <taxon>Geodia</taxon>
    </lineage>
</organism>
<dbReference type="GO" id="GO:0009166">
    <property type="term" value="P:nucleotide catabolic process"/>
    <property type="evidence" value="ECO:0007669"/>
    <property type="project" value="InterPro"/>
</dbReference>
<comment type="similarity">
    <text evidence="1">Belongs to the PNP/UDP phosphorylase family.</text>
</comment>
<dbReference type="Pfam" id="PF01048">
    <property type="entry name" value="PNP_UDP_1"/>
    <property type="match status" value="1"/>
</dbReference>
<feature type="binding site" evidence="2">
    <location>
        <position position="229"/>
    </location>
    <ligand>
        <name>substrate</name>
    </ligand>
</feature>
<name>A0AA35T4B3_GEOBA</name>
<sequence>MDDEKKAHSELGLPNPYLNSLDGDFLYHLGYSSLEARNGFTKDGVSHSFQDVKFVVMGGSSGRMRSFAEVIAREINHPVQTAEQLDIHRTDRYAFYKIGPVLSVSHGMGVPSITILLHEITKLLSYAGAKDAVLIRIGTSGGIGVPPGTVVITDKTFNGFLKEEHELVVLGERKVRPAVIDQELARAIQSSQSDARFQTVLGGTMCTDDFFEGQPLNLTPIDCNISQGRVDGAVCEHSDEQKMDFLRRAHSCGVVNIEMECTAMSSLCRLTGYKCAAVCVALLDRLKGDQVKIQEEEYKSFGMRPQSLVASFIKSRLSS</sequence>
<dbReference type="InterPro" id="IPR010059">
    <property type="entry name" value="Uridine_phosphorylase_euk"/>
</dbReference>
<feature type="domain" description="Nucleoside phosphorylase" evidence="3">
    <location>
        <begin position="53"/>
        <end position="313"/>
    </location>
</feature>
<dbReference type="GO" id="GO:0005829">
    <property type="term" value="C:cytosol"/>
    <property type="evidence" value="ECO:0007669"/>
    <property type="project" value="TreeGrafter"/>
</dbReference>
<feature type="binding site" evidence="2">
    <location>
        <position position="227"/>
    </location>
    <ligand>
        <name>substrate</name>
    </ligand>
</feature>
<dbReference type="GO" id="GO:0004850">
    <property type="term" value="F:uridine phosphorylase activity"/>
    <property type="evidence" value="ECO:0007669"/>
    <property type="project" value="InterPro"/>
</dbReference>
<feature type="binding site" evidence="2">
    <location>
        <begin position="136"/>
        <end position="139"/>
    </location>
    <ligand>
        <name>phosphate</name>
        <dbReference type="ChEBI" id="CHEBI:43474"/>
    </ligand>
</feature>
<keyword evidence="5" id="KW-1185">Reference proteome</keyword>
<dbReference type="GO" id="GO:0006218">
    <property type="term" value="P:uridine catabolic process"/>
    <property type="evidence" value="ECO:0007669"/>
    <property type="project" value="TreeGrafter"/>
</dbReference>
<dbReference type="InterPro" id="IPR035994">
    <property type="entry name" value="Nucleoside_phosphorylase_sf"/>
</dbReference>
<evidence type="ECO:0000313" key="4">
    <source>
        <dbReference type="EMBL" id="CAI8040743.1"/>
    </source>
</evidence>
<dbReference type="EMBL" id="CASHTH010003126">
    <property type="protein sequence ID" value="CAI8040743.1"/>
    <property type="molecule type" value="Genomic_DNA"/>
</dbReference>
<reference evidence="4" key="1">
    <citation type="submission" date="2023-03" db="EMBL/GenBank/DDBJ databases">
        <authorList>
            <person name="Steffen K."/>
            <person name="Cardenas P."/>
        </authorList>
    </citation>
    <scope>NUCLEOTIDE SEQUENCE</scope>
</reference>
<dbReference type="Gene3D" id="3.40.50.1580">
    <property type="entry name" value="Nucleoside phosphorylase domain"/>
    <property type="match status" value="1"/>
</dbReference>
<gene>
    <name evidence="4" type="ORF">GBAR_LOCUS22654</name>
</gene>
<dbReference type="InterPro" id="IPR000845">
    <property type="entry name" value="Nucleoside_phosphorylase_d"/>
</dbReference>
<accession>A0AA35T4B3</accession>